<dbReference type="InterPro" id="IPR020904">
    <property type="entry name" value="Sc_DH/Rdtase_CS"/>
</dbReference>
<evidence type="ECO:0000256" key="2">
    <source>
        <dbReference type="ARBA" id="ARBA00022857"/>
    </source>
</evidence>
<dbReference type="PANTHER" id="PTHR43976:SF16">
    <property type="entry name" value="SHORT-CHAIN DEHYDROGENASE_REDUCTASE FAMILY PROTEIN"/>
    <property type="match status" value="1"/>
</dbReference>
<proteinExistence type="inferred from homology"/>
<dbReference type="OrthoDB" id="1274115at2759"/>
<dbReference type="InterPro" id="IPR036291">
    <property type="entry name" value="NAD(P)-bd_dom_sf"/>
</dbReference>
<evidence type="ECO:0000256" key="3">
    <source>
        <dbReference type="ARBA" id="ARBA00023002"/>
    </source>
</evidence>
<keyword evidence="6" id="KW-1185">Reference proteome</keyword>
<evidence type="ECO:0000313" key="5">
    <source>
        <dbReference type="EMBL" id="KAH7305789.1"/>
    </source>
</evidence>
<protein>
    <recommendedName>
        <fullName evidence="7">NAD(P)-binding protein</fullName>
    </recommendedName>
</protein>
<dbReference type="Proteomes" id="UP000813444">
    <property type="component" value="Unassembled WGS sequence"/>
</dbReference>
<dbReference type="PROSITE" id="PS00061">
    <property type="entry name" value="ADH_SHORT"/>
    <property type="match status" value="1"/>
</dbReference>
<dbReference type="PANTHER" id="PTHR43976">
    <property type="entry name" value="SHORT CHAIN DEHYDROGENASE"/>
    <property type="match status" value="1"/>
</dbReference>
<dbReference type="Pfam" id="PF00106">
    <property type="entry name" value="adh_short"/>
    <property type="match status" value="1"/>
</dbReference>
<dbReference type="PRINTS" id="PR00081">
    <property type="entry name" value="GDHRDH"/>
</dbReference>
<reference evidence="5" key="1">
    <citation type="journal article" date="2021" name="Nat. Commun.">
        <title>Genetic determinants of endophytism in the Arabidopsis root mycobiome.</title>
        <authorList>
            <person name="Mesny F."/>
            <person name="Miyauchi S."/>
            <person name="Thiergart T."/>
            <person name="Pickel B."/>
            <person name="Atanasova L."/>
            <person name="Karlsson M."/>
            <person name="Huettel B."/>
            <person name="Barry K.W."/>
            <person name="Haridas S."/>
            <person name="Chen C."/>
            <person name="Bauer D."/>
            <person name="Andreopoulos W."/>
            <person name="Pangilinan J."/>
            <person name="LaButti K."/>
            <person name="Riley R."/>
            <person name="Lipzen A."/>
            <person name="Clum A."/>
            <person name="Drula E."/>
            <person name="Henrissat B."/>
            <person name="Kohler A."/>
            <person name="Grigoriev I.V."/>
            <person name="Martin F.M."/>
            <person name="Hacquard S."/>
        </authorList>
    </citation>
    <scope>NUCLEOTIDE SEQUENCE</scope>
    <source>
        <strain evidence="5">MPI-CAGE-CH-0235</strain>
    </source>
</reference>
<accession>A0A8K0SEZ1</accession>
<keyword evidence="2" id="KW-0521">NADP</keyword>
<dbReference type="SUPFAM" id="SSF51735">
    <property type="entry name" value="NAD(P)-binding Rossmann-fold domains"/>
    <property type="match status" value="1"/>
</dbReference>
<dbReference type="PRINTS" id="PR00080">
    <property type="entry name" value="SDRFAMILY"/>
</dbReference>
<evidence type="ECO:0008006" key="7">
    <source>
        <dbReference type="Google" id="ProtNLM"/>
    </source>
</evidence>
<dbReference type="GO" id="GO:0016491">
    <property type="term" value="F:oxidoreductase activity"/>
    <property type="evidence" value="ECO:0007669"/>
    <property type="project" value="UniProtKB-KW"/>
</dbReference>
<gene>
    <name evidence="5" type="ORF">B0I35DRAFT_443293</name>
</gene>
<dbReference type="EMBL" id="JAGPNK010000017">
    <property type="protein sequence ID" value="KAH7305789.1"/>
    <property type="molecule type" value="Genomic_DNA"/>
</dbReference>
<organism evidence="5 6">
    <name type="scientific">Stachybotrys elegans</name>
    <dbReference type="NCBI Taxonomy" id="80388"/>
    <lineage>
        <taxon>Eukaryota</taxon>
        <taxon>Fungi</taxon>
        <taxon>Dikarya</taxon>
        <taxon>Ascomycota</taxon>
        <taxon>Pezizomycotina</taxon>
        <taxon>Sordariomycetes</taxon>
        <taxon>Hypocreomycetidae</taxon>
        <taxon>Hypocreales</taxon>
        <taxon>Stachybotryaceae</taxon>
        <taxon>Stachybotrys</taxon>
    </lineage>
</organism>
<sequence length="296" mass="31936">MTTPTPVWFITASSSSFGHEIARIALERGHTVIATARNPSKIDDLAQLGAHTLAFDVTWPVAKIADVANDVYSKYGRVDYLINAAGFILDAAVEEVSPEEMYQSFNTNVFGIVNTIKSFLPGMRSQPVGPDGTRGTVVTFGSLGSWEGGASYALYGMAKASMSSLAESLAIELKPFNIVATVVEPGYFRTNFLGGDAMVHTKHALAAYNDENTPTGQVRTALKKIHQNQPGDVKKGCAVIVDILTKQGPAEGRQVPVRIVLGTDCDQTIRGKFKSTLAILDEWKDLINSTDHTTEQ</sequence>
<comment type="similarity">
    <text evidence="1 4">Belongs to the short-chain dehydrogenases/reductases (SDR) family.</text>
</comment>
<evidence type="ECO:0000256" key="4">
    <source>
        <dbReference type="RuleBase" id="RU000363"/>
    </source>
</evidence>
<dbReference type="Gene3D" id="3.40.50.720">
    <property type="entry name" value="NAD(P)-binding Rossmann-like Domain"/>
    <property type="match status" value="1"/>
</dbReference>
<dbReference type="InterPro" id="IPR051911">
    <property type="entry name" value="SDR_oxidoreductase"/>
</dbReference>
<name>A0A8K0SEZ1_9HYPO</name>
<keyword evidence="3" id="KW-0560">Oxidoreductase</keyword>
<evidence type="ECO:0000313" key="6">
    <source>
        <dbReference type="Proteomes" id="UP000813444"/>
    </source>
</evidence>
<comment type="caution">
    <text evidence="5">The sequence shown here is derived from an EMBL/GenBank/DDBJ whole genome shotgun (WGS) entry which is preliminary data.</text>
</comment>
<dbReference type="AlphaFoldDB" id="A0A8K0SEZ1"/>
<evidence type="ECO:0000256" key="1">
    <source>
        <dbReference type="ARBA" id="ARBA00006484"/>
    </source>
</evidence>
<dbReference type="InterPro" id="IPR002347">
    <property type="entry name" value="SDR_fam"/>
</dbReference>